<evidence type="ECO:0000256" key="7">
    <source>
        <dbReference type="ARBA" id="ARBA00022840"/>
    </source>
</evidence>
<evidence type="ECO:0000256" key="6">
    <source>
        <dbReference type="ARBA" id="ARBA00022806"/>
    </source>
</evidence>
<evidence type="ECO:0000256" key="5">
    <source>
        <dbReference type="ARBA" id="ARBA00022801"/>
    </source>
</evidence>
<protein>
    <submittedName>
        <fullName evidence="10">Type I-F CRISPR-associated helicase Cas3</fullName>
    </submittedName>
</protein>
<keyword evidence="6" id="KW-0347">Helicase</keyword>
<dbReference type="RefSeq" id="WP_120162724.1">
    <property type="nucleotide sequence ID" value="NZ_NSDJ01000001.1"/>
</dbReference>
<dbReference type="Proteomes" id="UP000284853">
    <property type="component" value="Unassembled WGS sequence"/>
</dbReference>
<evidence type="ECO:0000256" key="8">
    <source>
        <dbReference type="ARBA" id="ARBA00023118"/>
    </source>
</evidence>
<dbReference type="Pfam" id="PF22590">
    <property type="entry name" value="Cas3-like_C_2"/>
    <property type="match status" value="1"/>
</dbReference>
<dbReference type="SUPFAM" id="SSF52540">
    <property type="entry name" value="P-loop containing nucleoside triphosphate hydrolases"/>
    <property type="match status" value="1"/>
</dbReference>
<evidence type="ECO:0000259" key="9">
    <source>
        <dbReference type="PROSITE" id="PS51643"/>
    </source>
</evidence>
<proteinExistence type="inferred from homology"/>
<evidence type="ECO:0000256" key="1">
    <source>
        <dbReference type="ARBA" id="ARBA00006847"/>
    </source>
</evidence>
<dbReference type="InterPro" id="IPR054712">
    <property type="entry name" value="Cas3-like_dom"/>
</dbReference>
<dbReference type="InterPro" id="IPR048823">
    <property type="entry name" value="Cas3_I-F_Cas2"/>
</dbReference>
<evidence type="ECO:0000256" key="2">
    <source>
        <dbReference type="ARBA" id="ARBA00009046"/>
    </source>
</evidence>
<dbReference type="PROSITE" id="PS51643">
    <property type="entry name" value="HD_CAS3"/>
    <property type="match status" value="1"/>
</dbReference>
<comment type="similarity">
    <text evidence="2">In the central section; belongs to the CRISPR-associated helicase Cas3 family.</text>
</comment>
<accession>A0ABX9PW56</accession>
<keyword evidence="7" id="KW-0067">ATP-binding</keyword>
<evidence type="ECO:0000256" key="3">
    <source>
        <dbReference type="ARBA" id="ARBA00022723"/>
    </source>
</evidence>
<evidence type="ECO:0000256" key="4">
    <source>
        <dbReference type="ARBA" id="ARBA00022741"/>
    </source>
</evidence>
<dbReference type="InterPro" id="IPR038257">
    <property type="entry name" value="CRISPR-assoc_Cas3_HD_sf"/>
</dbReference>
<evidence type="ECO:0000313" key="10">
    <source>
        <dbReference type="EMBL" id="RKF69200.1"/>
    </source>
</evidence>
<feature type="domain" description="HD Cas3-type" evidence="9">
    <location>
        <begin position="102"/>
        <end position="325"/>
    </location>
</feature>
<keyword evidence="11" id="KW-1185">Reference proteome</keyword>
<dbReference type="InterPro" id="IPR027417">
    <property type="entry name" value="P-loop_NTPase"/>
</dbReference>
<evidence type="ECO:0000313" key="11">
    <source>
        <dbReference type="Proteomes" id="UP000284853"/>
    </source>
</evidence>
<keyword evidence="5" id="KW-0378">Hydrolase</keyword>
<sequence>MNILLVSECNKKALTETRRIIDQFAERKGERTWQTAITMEGLNTLRRILKRTARRNTAVACHWIKSNNQTEVLWVVGNIRKFNDKGSVPTNTTQRDIVKSGSENAFHSMQTIGLLAAIAGLFHDFGKASQLFQNKLSGKGKGFEPFRHEWVSVRLFQAYVGQQTDEQWLTRLQHVSAEDEYAMIQNLARNNVSHSYNSPLEGLPPVARLVAWLIVSHHRLPVYPRRNDNYTNPPQLSDIQHWQDKQFAPCWNSTNMDAPWTAKEQRAVWQFPHGTPMQSAIWRSKAHKFAARALQLPLFTSPHIAPEHRFTRHLARLVLMLADHLYSSLDATAGWQDPAFLPIANTGTRQHLDEHNIGVSQNAWLLARSLPYLRDTLPAITRHKGFKKRAQQETFRWQDKAFDLTCGLQENARQQGFFGVNMASTGCGKTLANARIMYGLADEKRGCRFSVALGLRTLTLQTGDALGEKLHLDKEDLAVLIGSQAVKQLHQLHHDTADIKNTGSQSADELFAEHQYVRYDGSPDTGRLGQWLKGKDALLKLISAPVLVTTIDHLMPACESLRGGHQIAPMLRLLTSDLVLDEPDDFDMADLPALCRLVNWAGMLGSRVLLSSATLAPALVQALFSAYVAGRKAYQQACGQPGLPVNVCCAWFDEFNVAEGQHMTGKSYGQQHREFVAKRVSLLQQASPLRQASLVTVSPESARENDVVNAVSARVHQSLLELHNAHHKGKKLTVGIVRMANIDPLVAVAKRLMTTPSPANLQLHYCVYHSQYPLAMRAHIENRLDVMLTRHDEDAVWQVKEVRKALAAHPEKQHIFVVLATSVAEIGRDHDYDWAIAEPSSMRSLIQLAGRVQRHRQSVPQTPNIHILHKNVKALRKKTPAYCKPGFESGGNAFASHDLHDLLRPEEYETLSAIPRIQERETADPLLSMNDMEHGRLWPELLGRKPCGDNYAARWWRDHADWCGELQQRNPFRQSAPDQQYYLWLEEEGDEPRFRQPDEGTEGWKDSSGFKAIDQEYAEGVSPWMEMNCETLYQELADSFGWELDRVSKTFGEICLADDENKRWHWHEALGVFGALD</sequence>
<keyword evidence="8" id="KW-0051">Antiviral defense</keyword>
<dbReference type="InterPro" id="IPR006483">
    <property type="entry name" value="CRISPR-assoc_Cas3_HD"/>
</dbReference>
<reference evidence="10 11" key="1">
    <citation type="submission" date="2017-08" db="EMBL/GenBank/DDBJ databases">
        <title>Comparative genomics of bacteria isolated from necrotic lesions of AOD affected trees.</title>
        <authorList>
            <person name="Doonan J."/>
            <person name="Denman S."/>
            <person name="Mcdonald J.E."/>
        </authorList>
    </citation>
    <scope>NUCLEOTIDE SEQUENCE [LARGE SCALE GENOMIC DNA]</scope>
    <source>
        <strain evidence="10 11">CIP 105588</strain>
    </source>
</reference>
<comment type="caution">
    <text evidence="10">The sequence shown here is derived from an EMBL/GenBank/DDBJ whole genome shotgun (WGS) entry which is preliminary data.</text>
</comment>
<gene>
    <name evidence="10" type="primary">cas3f</name>
    <name evidence="10" type="ORF">CKQ54_12850</name>
</gene>
<dbReference type="Pfam" id="PF21384">
    <property type="entry name" value="Cas3_I-F_Cas2"/>
    <property type="match status" value="1"/>
</dbReference>
<dbReference type="InterPro" id="IPR013395">
    <property type="entry name" value="CRISPR-assoc_Cas3_yers"/>
</dbReference>
<name>A0ABX9PW56_9GAMM</name>
<dbReference type="Gene3D" id="1.10.3210.30">
    <property type="match status" value="1"/>
</dbReference>
<comment type="similarity">
    <text evidence="1">In the N-terminal section; belongs to the CRISPR-associated nuclease Cas3-HD family.</text>
</comment>
<dbReference type="NCBIfam" id="TIGR02562">
    <property type="entry name" value="cas3_yersinia"/>
    <property type="match status" value="1"/>
</dbReference>
<keyword evidence="4" id="KW-0547">Nucleotide-binding</keyword>
<organism evidence="10 11">
    <name type="scientific">Rahnella variigena</name>
    <dbReference type="NCBI Taxonomy" id="574964"/>
    <lineage>
        <taxon>Bacteria</taxon>
        <taxon>Pseudomonadati</taxon>
        <taxon>Pseudomonadota</taxon>
        <taxon>Gammaproteobacteria</taxon>
        <taxon>Enterobacterales</taxon>
        <taxon>Yersiniaceae</taxon>
        <taxon>Rahnella</taxon>
    </lineage>
</organism>
<keyword evidence="3" id="KW-0479">Metal-binding</keyword>
<dbReference type="EMBL" id="NSDJ01000001">
    <property type="protein sequence ID" value="RKF69200.1"/>
    <property type="molecule type" value="Genomic_DNA"/>
</dbReference>
<dbReference type="GeneID" id="302709698"/>